<keyword evidence="2" id="KW-1185">Reference proteome</keyword>
<name>A0A6J8EG56_MYTCO</name>
<dbReference type="EMBL" id="CACVKT020009019">
    <property type="protein sequence ID" value="CAC5419298.1"/>
    <property type="molecule type" value="Genomic_DNA"/>
</dbReference>
<organism evidence="1 2">
    <name type="scientific">Mytilus coruscus</name>
    <name type="common">Sea mussel</name>
    <dbReference type="NCBI Taxonomy" id="42192"/>
    <lineage>
        <taxon>Eukaryota</taxon>
        <taxon>Metazoa</taxon>
        <taxon>Spiralia</taxon>
        <taxon>Lophotrochozoa</taxon>
        <taxon>Mollusca</taxon>
        <taxon>Bivalvia</taxon>
        <taxon>Autobranchia</taxon>
        <taxon>Pteriomorphia</taxon>
        <taxon>Mytilida</taxon>
        <taxon>Mytiloidea</taxon>
        <taxon>Mytilidae</taxon>
        <taxon>Mytilinae</taxon>
        <taxon>Mytilus</taxon>
    </lineage>
</organism>
<reference evidence="1 2" key="1">
    <citation type="submission" date="2020-06" db="EMBL/GenBank/DDBJ databases">
        <authorList>
            <person name="Li R."/>
            <person name="Bekaert M."/>
        </authorList>
    </citation>
    <scope>NUCLEOTIDE SEQUENCE [LARGE SCALE GENOMIC DNA]</scope>
    <source>
        <strain evidence="2">wild</strain>
    </source>
</reference>
<evidence type="ECO:0000313" key="2">
    <source>
        <dbReference type="Proteomes" id="UP000507470"/>
    </source>
</evidence>
<gene>
    <name evidence="1" type="ORF">MCOR_51659</name>
</gene>
<protein>
    <submittedName>
        <fullName evidence="1">Uncharacterized protein</fullName>
    </submittedName>
</protein>
<proteinExistence type="predicted"/>
<sequence length="253" mass="29174">MKKKILDYFGKSVLFTEEEGKPSILTFQDNISSILHTFYNCRGKENKEEEKKSIISTAAQLIKEDIKLITSKDIHYLSAEEMESETSNADYIPRSLRIFLNSLFSEADCITKISAIGHAIIQATRPRSVIAPLQIGLGIQMHHHFGSCFLVDTLYNLGFCSSYSEVQKFEMNTAASRSTENENDNHSFVQFIADNVDHNHTIFRWVRNFSWDGYYSGLHSWHQDSKSCSLYESKHKRNSYISENKHQILQRTI</sequence>
<dbReference type="AlphaFoldDB" id="A0A6J8EG56"/>
<evidence type="ECO:0000313" key="1">
    <source>
        <dbReference type="EMBL" id="CAC5419298.1"/>
    </source>
</evidence>
<dbReference type="OrthoDB" id="6753017at2759"/>
<dbReference type="Proteomes" id="UP000507470">
    <property type="component" value="Unassembled WGS sequence"/>
</dbReference>
<accession>A0A6J8EG56</accession>